<accession>A0A0C1QTP6</accession>
<evidence type="ECO:0000259" key="1">
    <source>
        <dbReference type="Pfam" id="PF08241"/>
    </source>
</evidence>
<dbReference type="CDD" id="cd02440">
    <property type="entry name" value="AdoMet_MTases"/>
    <property type="match status" value="1"/>
</dbReference>
<dbReference type="OrthoDB" id="9071885at2"/>
<dbReference type="Gene3D" id="3.40.50.150">
    <property type="entry name" value="Vaccinia Virus protein VP39"/>
    <property type="match status" value="1"/>
</dbReference>
<proteinExistence type="predicted"/>
<dbReference type="InterPro" id="IPR029063">
    <property type="entry name" value="SAM-dependent_MTases_sf"/>
</dbReference>
<dbReference type="EMBL" id="JHEG04000001">
    <property type="protein sequence ID" value="KAF3889353.1"/>
    <property type="molecule type" value="Genomic_DNA"/>
</dbReference>
<feature type="domain" description="Methyltransferase type 11" evidence="1">
    <location>
        <begin position="115"/>
        <end position="213"/>
    </location>
</feature>
<comment type="caution">
    <text evidence="3">The sequence shown here is derived from an EMBL/GenBank/DDBJ whole genome shotgun (WGS) entry which is preliminary data.</text>
</comment>
<evidence type="ECO:0000313" key="2">
    <source>
        <dbReference type="EMBL" id="KAF3889353.1"/>
    </source>
</evidence>
<keyword evidence="2" id="KW-0489">Methyltransferase</keyword>
<dbReference type="Pfam" id="PF08241">
    <property type="entry name" value="Methyltransf_11"/>
    <property type="match status" value="1"/>
</dbReference>
<dbReference type="EMBL" id="JHEG02000059">
    <property type="protein sequence ID" value="KIE07218.1"/>
    <property type="molecule type" value="Genomic_DNA"/>
</dbReference>
<protein>
    <submittedName>
        <fullName evidence="2">Class I SAM-dependent methyltransferase</fullName>
    </submittedName>
</protein>
<dbReference type="PANTHER" id="PTHR43591">
    <property type="entry name" value="METHYLTRANSFERASE"/>
    <property type="match status" value="1"/>
</dbReference>
<dbReference type="STRING" id="1479485.DA73_0239355"/>
<name>A0A0C1QTP6_9CYAN</name>
<evidence type="ECO:0000313" key="3">
    <source>
        <dbReference type="EMBL" id="KIE07218.1"/>
    </source>
</evidence>
<dbReference type="SUPFAM" id="SSF53335">
    <property type="entry name" value="S-adenosyl-L-methionine-dependent methyltransferases"/>
    <property type="match status" value="1"/>
</dbReference>
<reference evidence="3" key="1">
    <citation type="journal article" date="2015" name="Genome Announc.">
        <title>Draft Genome Sequence of Tolypothrix boutellei Strain VB521301.</title>
        <authorList>
            <person name="Chandrababunaidu M.M."/>
            <person name="Singh D."/>
            <person name="Sen D."/>
            <person name="Bhan S."/>
            <person name="Das S."/>
            <person name="Gupta A."/>
            <person name="Adhikary S.P."/>
            <person name="Tripathy S."/>
        </authorList>
    </citation>
    <scope>NUCLEOTIDE SEQUENCE</scope>
    <source>
        <strain evidence="3">VB521301</strain>
    </source>
</reference>
<keyword evidence="4" id="KW-1185">Reference proteome</keyword>
<dbReference type="AlphaFoldDB" id="A0A0C1QTP6"/>
<dbReference type="PANTHER" id="PTHR43591:SF99">
    <property type="entry name" value="OS06G0646000 PROTEIN"/>
    <property type="match status" value="1"/>
</dbReference>
<reference evidence="2" key="2">
    <citation type="submission" date="2019-11" db="EMBL/GenBank/DDBJ databases">
        <title>Improved Assembly of Tolypothrix boutellei genome.</title>
        <authorList>
            <person name="Sarangi A.N."/>
            <person name="Mukherjee M."/>
            <person name="Ghosh S."/>
            <person name="Singh D."/>
            <person name="Das A."/>
            <person name="Kant S."/>
            <person name="Prusty A."/>
            <person name="Tripathy S."/>
        </authorList>
    </citation>
    <scope>NUCLEOTIDE SEQUENCE</scope>
    <source>
        <strain evidence="2">VB521301</strain>
    </source>
</reference>
<organism evidence="3">
    <name type="scientific">Tolypothrix bouteillei VB521301</name>
    <dbReference type="NCBI Taxonomy" id="1479485"/>
    <lineage>
        <taxon>Bacteria</taxon>
        <taxon>Bacillati</taxon>
        <taxon>Cyanobacteriota</taxon>
        <taxon>Cyanophyceae</taxon>
        <taxon>Nostocales</taxon>
        <taxon>Tolypothrichaceae</taxon>
        <taxon>Tolypothrix</taxon>
    </lineage>
</organism>
<dbReference type="InterPro" id="IPR013216">
    <property type="entry name" value="Methyltransf_11"/>
</dbReference>
<sequence length="263" mass="29229">MSTLQEIIACPLCRKTLTAVPQPCNRCHNSFQEELAKTPSVMDLTYKALQRQQDNSITETKPLRTELFRSPIVSFLYERILPPLWAVGLRNSGGIDAEFRLCTEFFGQNPGIVADVSCGTGIMARRLAKWGKCEQILALDYSETMLSELQQQMQLEGISPSEIAIARADVEALPLAPNSIDAIYAGAAMHCWNDATEGIRNIYQALRPGGKLLATTFLKPYPSIVFRFFSPEELRYIVSTAGFHANNIQVEASGFYGIVKCIK</sequence>
<dbReference type="GO" id="GO:0032259">
    <property type="term" value="P:methylation"/>
    <property type="evidence" value="ECO:0007669"/>
    <property type="project" value="UniProtKB-KW"/>
</dbReference>
<gene>
    <name evidence="3" type="ORF">DA73_0239355</name>
    <name evidence="2" type="ORF">DA73_0400030650</name>
</gene>
<evidence type="ECO:0000313" key="4">
    <source>
        <dbReference type="Proteomes" id="UP000029738"/>
    </source>
</evidence>
<dbReference type="RefSeq" id="WP_050046670.1">
    <property type="nucleotide sequence ID" value="NZ_JHEG04000001.1"/>
</dbReference>
<dbReference type="GO" id="GO:0008757">
    <property type="term" value="F:S-adenosylmethionine-dependent methyltransferase activity"/>
    <property type="evidence" value="ECO:0007669"/>
    <property type="project" value="InterPro"/>
</dbReference>
<dbReference type="Proteomes" id="UP000029738">
    <property type="component" value="Unassembled WGS sequence"/>
</dbReference>
<keyword evidence="2" id="KW-0808">Transferase</keyword>